<protein>
    <submittedName>
        <fullName evidence="1">Transcriptional regulator</fullName>
    </submittedName>
</protein>
<name>A0A223NTU8_9SPHI</name>
<evidence type="ECO:0000313" key="1">
    <source>
        <dbReference type="EMBL" id="ASU33068.1"/>
    </source>
</evidence>
<evidence type="ECO:0000313" key="2">
    <source>
        <dbReference type="Proteomes" id="UP000215002"/>
    </source>
</evidence>
<dbReference type="AlphaFoldDB" id="A0A223NTU8"/>
<dbReference type="RefSeq" id="WP_094569578.1">
    <property type="nucleotide sequence ID" value="NZ_CP022743.1"/>
</dbReference>
<dbReference type="OrthoDB" id="799262at2"/>
<dbReference type="Proteomes" id="UP000215002">
    <property type="component" value="Chromosome"/>
</dbReference>
<sequence length="108" mass="12436">MSFLSEDFTDNDVQLSKFARAMALPVRVFILRMIIESGNSISKKAFYDNSYNSRTIDKHILELKSLGIIKTNTVKTGIIYCIDQNLFNQMSNRFHLFFDATKSLSNSR</sequence>
<proteinExistence type="predicted"/>
<reference evidence="1 2" key="1">
    <citation type="submission" date="2017-08" db="EMBL/GenBank/DDBJ databases">
        <title>Complete genome sequence of Mucilaginibacter sp. strain BJC16-A31.</title>
        <authorList>
            <consortium name="Henan University of Science and Technology"/>
            <person name="You X."/>
        </authorList>
    </citation>
    <scope>NUCLEOTIDE SEQUENCE [LARGE SCALE GENOMIC DNA]</scope>
    <source>
        <strain evidence="1 2">BJC16-A31</strain>
    </source>
</reference>
<dbReference type="SUPFAM" id="SSF46785">
    <property type="entry name" value="Winged helix' DNA-binding domain"/>
    <property type="match status" value="1"/>
</dbReference>
<keyword evidence="2" id="KW-1185">Reference proteome</keyword>
<dbReference type="InterPro" id="IPR036390">
    <property type="entry name" value="WH_DNA-bd_sf"/>
</dbReference>
<dbReference type="EMBL" id="CP022743">
    <property type="protein sequence ID" value="ASU33068.1"/>
    <property type="molecule type" value="Genomic_DNA"/>
</dbReference>
<organism evidence="1 2">
    <name type="scientific">Mucilaginibacter xinganensis</name>
    <dbReference type="NCBI Taxonomy" id="1234841"/>
    <lineage>
        <taxon>Bacteria</taxon>
        <taxon>Pseudomonadati</taxon>
        <taxon>Bacteroidota</taxon>
        <taxon>Sphingobacteriia</taxon>
        <taxon>Sphingobacteriales</taxon>
        <taxon>Sphingobacteriaceae</taxon>
        <taxon>Mucilaginibacter</taxon>
    </lineage>
</organism>
<gene>
    <name evidence="1" type="ORF">MuYL_1168</name>
</gene>
<accession>A0A223NTU8</accession>
<dbReference type="KEGG" id="muc:MuYL_1168"/>